<feature type="region of interest" description="Disordered" evidence="1">
    <location>
        <begin position="65"/>
        <end position="86"/>
    </location>
</feature>
<gene>
    <name evidence="2" type="ORF">SAMN05444920_1447</name>
</gene>
<dbReference type="AlphaFoldDB" id="A0A1H6F0T4"/>
<reference evidence="2 3" key="1">
    <citation type="submission" date="2016-10" db="EMBL/GenBank/DDBJ databases">
        <authorList>
            <person name="de Groot N.N."/>
        </authorList>
    </citation>
    <scope>NUCLEOTIDE SEQUENCE [LARGE SCALE GENOMIC DNA]</scope>
    <source>
        <strain evidence="2 3">CGMCC 4.7037</strain>
    </source>
</reference>
<organism evidence="2 3">
    <name type="scientific">Nonomuraea solani</name>
    <dbReference type="NCBI Taxonomy" id="1144553"/>
    <lineage>
        <taxon>Bacteria</taxon>
        <taxon>Bacillati</taxon>
        <taxon>Actinomycetota</taxon>
        <taxon>Actinomycetes</taxon>
        <taxon>Streptosporangiales</taxon>
        <taxon>Streptosporangiaceae</taxon>
        <taxon>Nonomuraea</taxon>
    </lineage>
</organism>
<evidence type="ECO:0000313" key="2">
    <source>
        <dbReference type="EMBL" id="SEH03788.1"/>
    </source>
</evidence>
<proteinExistence type="predicted"/>
<keyword evidence="3" id="KW-1185">Reference proteome</keyword>
<dbReference type="Proteomes" id="UP000236732">
    <property type="component" value="Unassembled WGS sequence"/>
</dbReference>
<dbReference type="EMBL" id="FNVT01000044">
    <property type="protein sequence ID" value="SEH03788.1"/>
    <property type="molecule type" value="Genomic_DNA"/>
</dbReference>
<name>A0A1H6F0T4_9ACTN</name>
<evidence type="ECO:0000313" key="3">
    <source>
        <dbReference type="Proteomes" id="UP000236732"/>
    </source>
</evidence>
<evidence type="ECO:0000256" key="1">
    <source>
        <dbReference type="SAM" id="MobiDB-lite"/>
    </source>
</evidence>
<accession>A0A1H6F0T4</accession>
<evidence type="ECO:0008006" key="4">
    <source>
        <dbReference type="Google" id="ProtNLM"/>
    </source>
</evidence>
<protein>
    <recommendedName>
        <fullName evidence="4">MerR HTH family regulatory protein</fullName>
    </recommendedName>
</protein>
<sequence>MPADADQMRTLGGIARLLGVDGKTISQYRGAIEARVPEREQRGSRTLYRVRAVIEALNEIRRGPGVAVDPEQDRRKRSSGRTTGTE</sequence>